<dbReference type="GO" id="GO:0031124">
    <property type="term" value="P:mRNA 3'-end processing"/>
    <property type="evidence" value="ECO:0007669"/>
    <property type="project" value="UniProtKB-UniRule"/>
</dbReference>
<dbReference type="GO" id="GO:0005524">
    <property type="term" value="F:ATP binding"/>
    <property type="evidence" value="ECO:0007669"/>
    <property type="project" value="UniProtKB-UniRule"/>
</dbReference>
<dbReference type="GO" id="GO:0051731">
    <property type="term" value="F:polynucleotide 5'-hydroxyl-kinase activity"/>
    <property type="evidence" value="ECO:0007669"/>
    <property type="project" value="InterPro"/>
</dbReference>
<feature type="binding site" evidence="9">
    <location>
        <position position="90"/>
    </location>
    <ligand>
        <name>ATP</name>
        <dbReference type="ChEBI" id="CHEBI:30616"/>
    </ligand>
</feature>
<feature type="region of interest" description="Disordered" evidence="10">
    <location>
        <begin position="407"/>
        <end position="443"/>
    </location>
</feature>
<dbReference type="PANTHER" id="PTHR12755">
    <property type="entry name" value="CLEAVAGE/POLYADENYLATION FACTOR IA SUBUNIT CLP1P"/>
    <property type="match status" value="1"/>
</dbReference>
<dbReference type="EMBL" id="LVYI01000001">
    <property type="protein sequence ID" value="OAP64945.1"/>
    <property type="molecule type" value="Genomic_DNA"/>
</dbReference>
<dbReference type="GO" id="GO:0005849">
    <property type="term" value="C:mRNA cleavage factor complex"/>
    <property type="evidence" value="ECO:0007669"/>
    <property type="project" value="UniProtKB-UniRule"/>
</dbReference>
<evidence type="ECO:0000259" key="12">
    <source>
        <dbReference type="Pfam" id="PF16573"/>
    </source>
</evidence>
<evidence type="ECO:0000256" key="9">
    <source>
        <dbReference type="HAMAP-Rule" id="MF_03035"/>
    </source>
</evidence>
<dbReference type="HAMAP" id="MF_03035">
    <property type="entry name" value="Clp1"/>
    <property type="match status" value="1"/>
</dbReference>
<dbReference type="Gene3D" id="3.40.50.300">
    <property type="entry name" value="P-loop containing nucleotide triphosphate hydrolases"/>
    <property type="match status" value="1"/>
</dbReference>
<keyword evidence="5 9" id="KW-0507">mRNA processing</keyword>
<feature type="domain" description="Clp1 P-loop" evidence="13">
    <location>
        <begin position="150"/>
        <end position="374"/>
    </location>
</feature>
<dbReference type="Pfam" id="PF16573">
    <property type="entry name" value="CLP1_N"/>
    <property type="match status" value="1"/>
</dbReference>
<dbReference type="AlphaFoldDB" id="A0A179A144"/>
<evidence type="ECO:0000313" key="15">
    <source>
        <dbReference type="Proteomes" id="UP000078343"/>
    </source>
</evidence>
<feature type="binding site" evidence="9">
    <location>
        <position position="29"/>
    </location>
    <ligand>
        <name>ATP</name>
        <dbReference type="ChEBI" id="CHEBI:30616"/>
    </ligand>
</feature>
<dbReference type="InterPro" id="IPR045116">
    <property type="entry name" value="Clp1/Grc3"/>
</dbReference>
<evidence type="ECO:0000256" key="2">
    <source>
        <dbReference type="ARBA" id="ARBA00004123"/>
    </source>
</evidence>
<organism evidence="14 15">
    <name type="scientific">Fonsecaea erecta</name>
    <dbReference type="NCBI Taxonomy" id="1367422"/>
    <lineage>
        <taxon>Eukaryota</taxon>
        <taxon>Fungi</taxon>
        <taxon>Dikarya</taxon>
        <taxon>Ascomycota</taxon>
        <taxon>Pezizomycotina</taxon>
        <taxon>Eurotiomycetes</taxon>
        <taxon>Chaetothyriomycetidae</taxon>
        <taxon>Chaetothyriales</taxon>
        <taxon>Herpotrichiellaceae</taxon>
        <taxon>Fonsecaea</taxon>
    </lineage>
</organism>
<dbReference type="Gene3D" id="2.40.30.330">
    <property type="entry name" value="Pre-mRNA cleavage complex subunit Clp1, C-terminal domain"/>
    <property type="match status" value="1"/>
</dbReference>
<comment type="function">
    <text evidence="1">Polynucleotide 5'-kinase involved in rRNA processing.</text>
</comment>
<dbReference type="InterPro" id="IPR038238">
    <property type="entry name" value="Clp1_C_sf"/>
</dbReference>
<keyword evidence="8 9" id="KW-0539">Nucleus</keyword>
<feature type="binding site" evidence="9">
    <location>
        <begin position="153"/>
        <end position="158"/>
    </location>
    <ligand>
        <name>ATP</name>
        <dbReference type="ChEBI" id="CHEBI:30616"/>
    </ligand>
</feature>
<evidence type="ECO:0000313" key="14">
    <source>
        <dbReference type="EMBL" id="OAP64945.1"/>
    </source>
</evidence>
<dbReference type="InterPro" id="IPR032324">
    <property type="entry name" value="Clp1_N"/>
</dbReference>
<sequence length="530" mass="56730">MSLPGLGLEEPEEVHTVEATHHDLAQETEWRFEVAVGKYVQVKVSPAFLAAAAESRSASDEPSLQLLSGTAELFGTELVIGNTYTFTGTKAAIYTWNGCSFQVSGDALQSEYTAEETPMSEYINTHFSLESLRGQAQATGREGPRVLILGPEDAGKTSLAKILTGYASRAARSPVVVNLDVKEGVMSIAGTLTATVFKTLMDVEEGWGTAPMSGPNGAIPVKLPLVYFFGSSKPEEKEGRVYRAQINRLALAVAGRTAQDPDARESGIIIDTPGSLTTMKSGNTVGYDIIQDIVSEFAVSAIICMGSERLYSDMVKKFDGQPTAFRPSSSTTVASATPETISVIKLAKSGGCVDRDEAFMTAFRAAQIRTYFYGNPRLSNGISLQPRHQQVDFSTLTVWRRIGTTPDPSASAYVDSDDEDSFLPGGTGDGAEDTSPSSTSKVPLPASQIFEHMAGPIAAMRSSVLAVMNCDQEAEQEVIRDSTVMGFLYVTDTDEARGRISVLSPVAGRVPSRAIVWAGWPEGVLGLERT</sequence>
<keyword evidence="15" id="KW-1185">Reference proteome</keyword>
<dbReference type="RefSeq" id="XP_018698312.1">
    <property type="nucleotide sequence ID" value="XM_018832433.1"/>
</dbReference>
<proteinExistence type="inferred from homology"/>
<comment type="subcellular location">
    <subcellularLocation>
        <location evidence="2 9">Nucleus</location>
    </subcellularLocation>
</comment>
<feature type="domain" description="Clp1 N-terminal" evidence="12">
    <location>
        <begin position="60"/>
        <end position="136"/>
    </location>
</feature>
<evidence type="ECO:0000256" key="6">
    <source>
        <dbReference type="ARBA" id="ARBA00022741"/>
    </source>
</evidence>
<evidence type="ECO:0000256" key="3">
    <source>
        <dbReference type="ARBA" id="ARBA00018706"/>
    </source>
</evidence>
<dbReference type="InterPro" id="IPR027417">
    <property type="entry name" value="P-loop_NTPase"/>
</dbReference>
<reference evidence="14 15" key="1">
    <citation type="submission" date="2016-04" db="EMBL/GenBank/DDBJ databases">
        <title>Draft genome of Fonsecaea erecta CBS 125763.</title>
        <authorList>
            <person name="Weiss V.A."/>
            <person name="Vicente V.A."/>
            <person name="Raittz R.T."/>
            <person name="Moreno L.F."/>
            <person name="De Souza E.M."/>
            <person name="Pedrosa F.O."/>
            <person name="Steffens M.B."/>
            <person name="Faoro H."/>
            <person name="Tadra-Sfeir M.Z."/>
            <person name="Najafzadeh M.J."/>
            <person name="Felipe M.S."/>
            <person name="Teixeira M."/>
            <person name="Sun J."/>
            <person name="Xi L."/>
            <person name="Gomes R."/>
            <person name="De Azevedo C.M."/>
            <person name="Salgado C.G."/>
            <person name="Da Silva M.B."/>
            <person name="Nascimento M.F."/>
            <person name="Queiroz-Telles F."/>
            <person name="Attili D.S."/>
            <person name="Gorbushina A."/>
        </authorList>
    </citation>
    <scope>NUCLEOTIDE SEQUENCE [LARGE SCALE GENOMIC DNA]</scope>
    <source>
        <strain evidence="14 15">CBS 125763</strain>
    </source>
</reference>
<evidence type="ECO:0000256" key="7">
    <source>
        <dbReference type="ARBA" id="ARBA00022840"/>
    </source>
</evidence>
<dbReference type="SUPFAM" id="SSF52540">
    <property type="entry name" value="P-loop containing nucleoside triphosphate hydrolases"/>
    <property type="match status" value="1"/>
</dbReference>
<evidence type="ECO:0000256" key="8">
    <source>
        <dbReference type="ARBA" id="ARBA00023242"/>
    </source>
</evidence>
<dbReference type="InterPro" id="IPR038239">
    <property type="entry name" value="Clp1_N_sf"/>
</dbReference>
<dbReference type="STRING" id="1367422.A0A179A144"/>
<evidence type="ECO:0000256" key="1">
    <source>
        <dbReference type="ARBA" id="ARBA00003798"/>
    </source>
</evidence>
<gene>
    <name evidence="9" type="primary">CLP1</name>
    <name evidence="14" type="ORF">AYL99_00917</name>
</gene>
<dbReference type="InterPro" id="IPR028606">
    <property type="entry name" value="Clp1"/>
</dbReference>
<evidence type="ECO:0000259" key="13">
    <source>
        <dbReference type="Pfam" id="PF16575"/>
    </source>
</evidence>
<feature type="domain" description="Clp1 C-terminal" evidence="11">
    <location>
        <begin position="384"/>
        <end position="522"/>
    </location>
</feature>
<dbReference type="Gene3D" id="2.60.120.1030">
    <property type="entry name" value="Clp1, DNA binding domain"/>
    <property type="match status" value="1"/>
</dbReference>
<dbReference type="InterPro" id="IPR032319">
    <property type="entry name" value="CLP1_P"/>
</dbReference>
<evidence type="ECO:0000256" key="5">
    <source>
        <dbReference type="ARBA" id="ARBA00022664"/>
    </source>
</evidence>
<evidence type="ECO:0000256" key="10">
    <source>
        <dbReference type="SAM" id="MobiDB-lite"/>
    </source>
</evidence>
<name>A0A179A144_9EURO</name>
<comment type="function">
    <text evidence="9">Required for endonucleolytic cleavage during polyadenylation-dependent pre-mRNA 3'-end formation.</text>
</comment>
<dbReference type="InterPro" id="IPR010655">
    <property type="entry name" value="Clp1_C"/>
</dbReference>
<dbReference type="GeneID" id="30005087"/>
<keyword evidence="7 9" id="KW-0067">ATP-binding</keyword>
<protein>
    <recommendedName>
        <fullName evidence="4">Polynucleotide 5'-hydroxyl-kinase GRC3</fullName>
    </recommendedName>
    <alternativeName>
        <fullName evidence="3">Polynucleotide 5'-hydroxyl-kinase grc3</fullName>
    </alternativeName>
</protein>
<keyword evidence="6 9" id="KW-0547">Nucleotide-binding</keyword>
<accession>A0A179A144</accession>
<comment type="subunit">
    <text evidence="9">Component of a pre-mRNA cleavage factor complex. Interacts directly with PCF11.</text>
</comment>
<dbReference type="PANTHER" id="PTHR12755:SF6">
    <property type="entry name" value="POLYRIBONUCLEOTIDE 5'-HYDROXYL-KINASE CLP1"/>
    <property type="match status" value="1"/>
</dbReference>
<evidence type="ECO:0000259" key="11">
    <source>
        <dbReference type="Pfam" id="PF06807"/>
    </source>
</evidence>
<dbReference type="GO" id="GO:0006388">
    <property type="term" value="P:tRNA splicing, via endonucleolytic cleavage and ligation"/>
    <property type="evidence" value="ECO:0007669"/>
    <property type="project" value="TreeGrafter"/>
</dbReference>
<dbReference type="Proteomes" id="UP000078343">
    <property type="component" value="Unassembled WGS sequence"/>
</dbReference>
<comment type="caution">
    <text evidence="14">The sequence shown here is derived from an EMBL/GenBank/DDBJ whole genome shotgun (WGS) entry which is preliminary data.</text>
</comment>
<dbReference type="Pfam" id="PF16575">
    <property type="entry name" value="CLP1_P"/>
    <property type="match status" value="1"/>
</dbReference>
<evidence type="ECO:0000256" key="4">
    <source>
        <dbReference type="ARBA" id="ARBA00019824"/>
    </source>
</evidence>
<dbReference type="OrthoDB" id="258143at2759"/>
<comment type="similarity">
    <text evidence="9">Belongs to the Clp1 family. Clp1 subfamily.</text>
</comment>
<dbReference type="Pfam" id="PF06807">
    <property type="entry name" value="Clp1"/>
    <property type="match status" value="1"/>
</dbReference>